<dbReference type="OrthoDB" id="2677830at2"/>
<reference evidence="1 2" key="1">
    <citation type="submission" date="2018-12" db="EMBL/GenBank/DDBJ databases">
        <title>Bacillus ochoae sp. nov., Paenibacillus whitsoniae sp. nov., Paenibacillus spiritus sp. nov. Isolated from the Mars Exploration Rover during spacecraft assembly.</title>
        <authorList>
            <person name="Seuylemezian A."/>
            <person name="Vaishampayan P."/>
        </authorList>
    </citation>
    <scope>NUCLEOTIDE SEQUENCE [LARGE SCALE GENOMIC DNA]</scope>
    <source>
        <strain evidence="1 2">MER 54</strain>
    </source>
</reference>
<protein>
    <submittedName>
        <fullName evidence="1">DNA-binding response regulator</fullName>
    </submittedName>
</protein>
<keyword evidence="1" id="KW-0238">DNA-binding</keyword>
<dbReference type="Gene3D" id="3.40.960.10">
    <property type="entry name" value="VSR Endonuclease"/>
    <property type="match status" value="1"/>
</dbReference>
<dbReference type="GO" id="GO:0003677">
    <property type="term" value="F:DNA binding"/>
    <property type="evidence" value="ECO:0007669"/>
    <property type="project" value="UniProtKB-KW"/>
</dbReference>
<organism evidence="1 2">
    <name type="scientific">Paenibacillus whitsoniae</name>
    <dbReference type="NCBI Taxonomy" id="2496558"/>
    <lineage>
        <taxon>Bacteria</taxon>
        <taxon>Bacillati</taxon>
        <taxon>Bacillota</taxon>
        <taxon>Bacilli</taxon>
        <taxon>Bacillales</taxon>
        <taxon>Paenibacillaceae</taxon>
        <taxon>Paenibacillus</taxon>
    </lineage>
</organism>
<comment type="caution">
    <text evidence="1">The sequence shown here is derived from an EMBL/GenBank/DDBJ whole genome shotgun (WGS) entry which is preliminary data.</text>
</comment>
<evidence type="ECO:0000313" key="2">
    <source>
        <dbReference type="Proteomes" id="UP000276128"/>
    </source>
</evidence>
<dbReference type="AlphaFoldDB" id="A0A430JFL7"/>
<dbReference type="EMBL" id="RXHU01000025">
    <property type="protein sequence ID" value="RTE09852.1"/>
    <property type="molecule type" value="Genomic_DNA"/>
</dbReference>
<sequence>MQLTVSKEFTTNYEQYLQYHLTHRSGERLRRLLEGHAHAEKQFLSQVWWPSIGNFRHLHPEYEVKDFQDGTRFIDFAYIRGSYRIAIEIDGFAAHARDIDRARFSDHLMRQNQLILDDWKVLRFSYDDLSQRSRRCQQIILHVMGHWFGEAKLTVQLNYREKDIIHLAKISPEPITSRLVSEHLGIRMDSAREWLHRLYAKGILRPARGKTRVHSYVLTATNQMYEF</sequence>
<dbReference type="Proteomes" id="UP000276128">
    <property type="component" value="Unassembled WGS sequence"/>
</dbReference>
<keyword evidence="2" id="KW-1185">Reference proteome</keyword>
<gene>
    <name evidence="1" type="ORF">EJQ19_09965</name>
</gene>
<proteinExistence type="predicted"/>
<accession>A0A430JFL7</accession>
<evidence type="ECO:0000313" key="1">
    <source>
        <dbReference type="EMBL" id="RTE09852.1"/>
    </source>
</evidence>
<name>A0A430JFL7_9BACL</name>